<dbReference type="GO" id="GO:0003964">
    <property type="term" value="F:RNA-directed DNA polymerase activity"/>
    <property type="evidence" value="ECO:0007669"/>
    <property type="project" value="UniProtKB-KW"/>
</dbReference>
<dbReference type="EMBL" id="LXQA010037667">
    <property type="protein sequence ID" value="MCH98464.1"/>
    <property type="molecule type" value="Genomic_DNA"/>
</dbReference>
<accession>A0A392NJ36</accession>
<protein>
    <submittedName>
        <fullName evidence="1">RNA-directed DNA polymerase (Reverse transcriptase)</fullName>
    </submittedName>
</protein>
<reference evidence="1 2" key="1">
    <citation type="journal article" date="2018" name="Front. Plant Sci.">
        <title>Red Clover (Trifolium pratense) and Zigzag Clover (T. medium) - A Picture of Genomic Similarities and Differences.</title>
        <authorList>
            <person name="Dluhosova J."/>
            <person name="Istvanek J."/>
            <person name="Nedelnik J."/>
            <person name="Repkova J."/>
        </authorList>
    </citation>
    <scope>NUCLEOTIDE SEQUENCE [LARGE SCALE GENOMIC DNA]</scope>
    <source>
        <strain evidence="2">cv. 10/8</strain>
        <tissue evidence="1">Leaf</tissue>
    </source>
</reference>
<sequence length="162" mass="19203">MKRLKGALRQWNKEVYGSMESKIEDLTDGIELLELKGEREGLSEVELLERRNKFNNLWLLLKSKEGLEFQKSRSRWLREGDANTSFSHACVKSRNRSISIIALKKGREWLSRPIDIRAEVVDYFRKHFDEVRWERPKLDGHYNISFYSNAKKPLRKAKKPLP</sequence>
<organism evidence="1 2">
    <name type="scientific">Trifolium medium</name>
    <dbReference type="NCBI Taxonomy" id="97028"/>
    <lineage>
        <taxon>Eukaryota</taxon>
        <taxon>Viridiplantae</taxon>
        <taxon>Streptophyta</taxon>
        <taxon>Embryophyta</taxon>
        <taxon>Tracheophyta</taxon>
        <taxon>Spermatophyta</taxon>
        <taxon>Magnoliopsida</taxon>
        <taxon>eudicotyledons</taxon>
        <taxon>Gunneridae</taxon>
        <taxon>Pentapetalae</taxon>
        <taxon>rosids</taxon>
        <taxon>fabids</taxon>
        <taxon>Fabales</taxon>
        <taxon>Fabaceae</taxon>
        <taxon>Papilionoideae</taxon>
        <taxon>50 kb inversion clade</taxon>
        <taxon>NPAAA clade</taxon>
        <taxon>Hologalegina</taxon>
        <taxon>IRL clade</taxon>
        <taxon>Trifolieae</taxon>
        <taxon>Trifolium</taxon>
    </lineage>
</organism>
<keyword evidence="2" id="KW-1185">Reference proteome</keyword>
<proteinExistence type="predicted"/>
<evidence type="ECO:0000313" key="1">
    <source>
        <dbReference type="EMBL" id="MCH98464.1"/>
    </source>
</evidence>
<gene>
    <name evidence="1" type="ORF">A2U01_0019466</name>
</gene>
<keyword evidence="1" id="KW-0695">RNA-directed DNA polymerase</keyword>
<keyword evidence="1" id="KW-0808">Transferase</keyword>
<name>A0A392NJ36_9FABA</name>
<evidence type="ECO:0000313" key="2">
    <source>
        <dbReference type="Proteomes" id="UP000265520"/>
    </source>
</evidence>
<dbReference type="Proteomes" id="UP000265520">
    <property type="component" value="Unassembled WGS sequence"/>
</dbReference>
<keyword evidence="1" id="KW-0548">Nucleotidyltransferase</keyword>
<dbReference type="AlphaFoldDB" id="A0A392NJ36"/>
<comment type="caution">
    <text evidence="1">The sequence shown here is derived from an EMBL/GenBank/DDBJ whole genome shotgun (WGS) entry which is preliminary data.</text>
</comment>